<dbReference type="GO" id="GO:0004252">
    <property type="term" value="F:serine-type endopeptidase activity"/>
    <property type="evidence" value="ECO:0007669"/>
    <property type="project" value="UniProtKB-EC"/>
</dbReference>
<comment type="caution">
    <text evidence="8">The sequence shown here is derived from an EMBL/GenBank/DDBJ whole genome shotgun (WGS) entry which is preliminary data.</text>
</comment>
<reference evidence="8 9" key="1">
    <citation type="submission" date="2020-08" db="EMBL/GenBank/DDBJ databases">
        <title>Functional genomics of gut bacteria from endangered species of beetles.</title>
        <authorList>
            <person name="Carlos-Shanley C."/>
        </authorList>
    </citation>
    <scope>NUCLEOTIDE SEQUENCE [LARGE SCALE GENOMIC DNA]</scope>
    <source>
        <strain evidence="8 9">S00239</strain>
    </source>
</reference>
<dbReference type="PANTHER" id="PTHR11757:SF19">
    <property type="entry name" value="PROLYL ENDOPEPTIDASE-LIKE"/>
    <property type="match status" value="1"/>
</dbReference>
<dbReference type="EMBL" id="JACHLP010000001">
    <property type="protein sequence ID" value="MBB4841643.1"/>
    <property type="molecule type" value="Genomic_DNA"/>
</dbReference>
<dbReference type="GO" id="GO:0006508">
    <property type="term" value="P:proteolysis"/>
    <property type="evidence" value="ECO:0007669"/>
    <property type="project" value="UniProtKB-KW"/>
</dbReference>
<keyword evidence="3 8" id="KW-0378">Hydrolase</keyword>
<dbReference type="PANTHER" id="PTHR11757">
    <property type="entry name" value="PROTEASE FAMILY S9A OLIGOPEPTIDASE"/>
    <property type="match status" value="1"/>
</dbReference>
<feature type="chain" id="PRO_5032465245" evidence="5">
    <location>
        <begin position="31"/>
        <end position="724"/>
    </location>
</feature>
<keyword evidence="5" id="KW-0732">Signal</keyword>
<evidence type="ECO:0000256" key="1">
    <source>
        <dbReference type="ARBA" id="ARBA00005228"/>
    </source>
</evidence>
<keyword evidence="9" id="KW-1185">Reference proteome</keyword>
<dbReference type="Pfam" id="PF02897">
    <property type="entry name" value="Peptidase_S9_N"/>
    <property type="match status" value="1"/>
</dbReference>
<comment type="similarity">
    <text evidence="1">Belongs to the peptidase S9A family.</text>
</comment>
<evidence type="ECO:0000256" key="2">
    <source>
        <dbReference type="ARBA" id="ARBA00022670"/>
    </source>
</evidence>
<evidence type="ECO:0000259" key="6">
    <source>
        <dbReference type="Pfam" id="PF00326"/>
    </source>
</evidence>
<evidence type="ECO:0000256" key="4">
    <source>
        <dbReference type="ARBA" id="ARBA00022825"/>
    </source>
</evidence>
<dbReference type="SUPFAM" id="SSF53474">
    <property type="entry name" value="alpha/beta-Hydrolases"/>
    <property type="match status" value="1"/>
</dbReference>
<dbReference type="PROSITE" id="PS00708">
    <property type="entry name" value="PRO_ENDOPEP_SER"/>
    <property type="match status" value="1"/>
</dbReference>
<dbReference type="Proteomes" id="UP000562027">
    <property type="component" value="Unassembled WGS sequence"/>
</dbReference>
<evidence type="ECO:0000313" key="9">
    <source>
        <dbReference type="Proteomes" id="UP000562027"/>
    </source>
</evidence>
<feature type="domain" description="Peptidase S9 prolyl oligopeptidase catalytic" evidence="6">
    <location>
        <begin position="510"/>
        <end position="721"/>
    </location>
</feature>
<accession>A0A840L473</accession>
<name>A0A840L473_9BURK</name>
<dbReference type="SUPFAM" id="SSF50993">
    <property type="entry name" value="Peptidase/esterase 'gauge' domain"/>
    <property type="match status" value="1"/>
</dbReference>
<dbReference type="Gene3D" id="2.130.10.120">
    <property type="entry name" value="Prolyl oligopeptidase, N-terminal domain"/>
    <property type="match status" value="1"/>
</dbReference>
<evidence type="ECO:0000256" key="3">
    <source>
        <dbReference type="ARBA" id="ARBA00022801"/>
    </source>
</evidence>
<keyword evidence="2" id="KW-0645">Protease</keyword>
<dbReference type="AlphaFoldDB" id="A0A840L473"/>
<proteinExistence type="inferred from homology"/>
<dbReference type="InterPro" id="IPR051543">
    <property type="entry name" value="Serine_Peptidase_S9A"/>
</dbReference>
<sequence length="724" mass="81245">MILLAKFAGRRLLAPLFLALLLAQATALLAQPPMAERRPKDVSIHGDTRIDDFFWLREKERPEVMAHLNAESAYTAAWFQPLAGLQERLYQEMLGRVQQKDEAVPVREGAWWYSSRTVEGAQYPVFIRRPAQGPARSFDAAAAEQVLLDMNELARGRKFMALGGMMVSPDGKRLAYTTDDSGARDFELKIRDLASAQDLGWRAQQVASLQWSADGRYLFYITSNAAKRRDRLWRHALDGSAPDVLVYEDKDPLYNLELSNTADGRFLSLISRSKDASEVRLLPSRQPLGDWALLLARKPGLEYAVEHREGQLYLLSNDRGPNFRLARLPLPDLRRLPLQPRQLAAAQELLAHRDEAMLESITMFKTHLAVQLREQGSVKLRVYEHARFKPQDIPFEQAVYTATSNRGLNREYDSPSLRLSYQSMTTPVSVYDYGFASRKLSLLKRQPVQGGYEAGRYETRRIWAQAADGTQVPVSLVWAKPLRRQGPQPLLLQGYGSYGSSSDPRFSLPGLSLLERGVIIAVAHVRGGGDLGRRWYLEGKLAKKMNTFTDFIAASEALVAQGFTEPAQLIISGGSAGGLLMGAVTNLRPDLYKAVVAEVPFVDVINTMLDESLPLTTEEFIEWGNPKIAEQYRWMRAYSPYDNLKPGAYPAILARTGLNDSQVPYWEAAKYVAKLRTLKSNPEVPLLFDINMTAGHGGASGRFDGMKERAKVYAFMLQQWGLTD</sequence>
<evidence type="ECO:0000259" key="7">
    <source>
        <dbReference type="Pfam" id="PF02897"/>
    </source>
</evidence>
<gene>
    <name evidence="8" type="ORF">HNP55_000138</name>
</gene>
<dbReference type="InterPro" id="IPR002470">
    <property type="entry name" value="Peptidase_S9A"/>
</dbReference>
<dbReference type="InterPro" id="IPR023302">
    <property type="entry name" value="Pept_S9A_N"/>
</dbReference>
<dbReference type="EC" id="3.4.21.83" evidence="8"/>
<feature type="domain" description="Peptidase S9A N-terminal" evidence="7">
    <location>
        <begin position="33"/>
        <end position="445"/>
    </location>
</feature>
<dbReference type="InterPro" id="IPR002471">
    <property type="entry name" value="Pept_S9_AS"/>
</dbReference>
<dbReference type="RefSeq" id="WP_221439417.1">
    <property type="nucleotide sequence ID" value="NZ_JACHLP010000001.1"/>
</dbReference>
<feature type="signal peptide" evidence="5">
    <location>
        <begin position="1"/>
        <end position="30"/>
    </location>
</feature>
<evidence type="ECO:0000313" key="8">
    <source>
        <dbReference type="EMBL" id="MBB4841643.1"/>
    </source>
</evidence>
<dbReference type="Pfam" id="PF00326">
    <property type="entry name" value="Peptidase_S9"/>
    <property type="match status" value="1"/>
</dbReference>
<dbReference type="PRINTS" id="PR00862">
    <property type="entry name" value="PROLIGOPTASE"/>
</dbReference>
<keyword evidence="4" id="KW-0720">Serine protease</keyword>
<evidence type="ECO:0000256" key="5">
    <source>
        <dbReference type="SAM" id="SignalP"/>
    </source>
</evidence>
<organism evidence="8 9">
    <name type="scientific">Roseateles oligotrophus</name>
    <dbReference type="NCBI Taxonomy" id="1769250"/>
    <lineage>
        <taxon>Bacteria</taxon>
        <taxon>Pseudomonadati</taxon>
        <taxon>Pseudomonadota</taxon>
        <taxon>Betaproteobacteria</taxon>
        <taxon>Burkholderiales</taxon>
        <taxon>Sphaerotilaceae</taxon>
        <taxon>Roseateles</taxon>
    </lineage>
</organism>
<dbReference type="Gene3D" id="3.40.50.1820">
    <property type="entry name" value="alpha/beta hydrolase"/>
    <property type="match status" value="1"/>
</dbReference>
<dbReference type="InterPro" id="IPR001375">
    <property type="entry name" value="Peptidase_S9_cat"/>
</dbReference>
<dbReference type="InterPro" id="IPR029058">
    <property type="entry name" value="AB_hydrolase_fold"/>
</dbReference>
<protein>
    <submittedName>
        <fullName evidence="8">Oligopeptidase B</fullName>
        <ecNumber evidence="8">3.4.21.83</ecNumber>
    </submittedName>
</protein>